<evidence type="ECO:0000256" key="3">
    <source>
        <dbReference type="ARBA" id="ARBA00022777"/>
    </source>
</evidence>
<organism evidence="8 9">
    <name type="scientific">Candidatus Desulfobacillus denitrificans</name>
    <dbReference type="NCBI Taxonomy" id="2608985"/>
    <lineage>
        <taxon>Bacteria</taxon>
        <taxon>Pseudomonadati</taxon>
        <taxon>Pseudomonadota</taxon>
        <taxon>Betaproteobacteria</taxon>
        <taxon>Candidatus Desulfobacillus</taxon>
    </lineage>
</organism>
<dbReference type="GO" id="GO:0005524">
    <property type="term" value="F:ATP binding"/>
    <property type="evidence" value="ECO:0007669"/>
    <property type="project" value="UniProtKB-KW"/>
</dbReference>
<dbReference type="PROSITE" id="PS51833">
    <property type="entry name" value="HDOD"/>
    <property type="match status" value="1"/>
</dbReference>
<keyword evidence="2" id="KW-0547">Nucleotide-binding</keyword>
<dbReference type="EMBL" id="AP021857">
    <property type="protein sequence ID" value="BBO22332.1"/>
    <property type="molecule type" value="Genomic_DNA"/>
</dbReference>
<dbReference type="InterPro" id="IPR008271">
    <property type="entry name" value="Ser/Thr_kinase_AS"/>
</dbReference>
<dbReference type="Pfam" id="PF00069">
    <property type="entry name" value="Pkinase"/>
    <property type="match status" value="1"/>
</dbReference>
<dbReference type="InterPro" id="IPR013976">
    <property type="entry name" value="HDOD"/>
</dbReference>
<feature type="domain" description="Protein kinase" evidence="6">
    <location>
        <begin position="14"/>
        <end position="274"/>
    </location>
</feature>
<dbReference type="Gene3D" id="1.10.510.10">
    <property type="entry name" value="Transferase(Phosphotransferase) domain 1"/>
    <property type="match status" value="1"/>
</dbReference>
<feature type="domain" description="HDOD" evidence="7">
    <location>
        <begin position="307"/>
        <end position="503"/>
    </location>
</feature>
<dbReference type="Gene3D" id="3.30.450.40">
    <property type="match status" value="1"/>
</dbReference>
<evidence type="ECO:0000256" key="4">
    <source>
        <dbReference type="ARBA" id="ARBA00022840"/>
    </source>
</evidence>
<dbReference type="SUPFAM" id="SSF55781">
    <property type="entry name" value="GAF domain-like"/>
    <property type="match status" value="1"/>
</dbReference>
<dbReference type="InterPro" id="IPR000719">
    <property type="entry name" value="Prot_kinase_dom"/>
</dbReference>
<keyword evidence="1" id="KW-0808">Transferase</keyword>
<dbReference type="CDD" id="cd14014">
    <property type="entry name" value="STKc_PknB_like"/>
    <property type="match status" value="1"/>
</dbReference>
<dbReference type="InterPro" id="IPR011009">
    <property type="entry name" value="Kinase-like_dom_sf"/>
</dbReference>
<evidence type="ECO:0000259" key="7">
    <source>
        <dbReference type="PROSITE" id="PS51833"/>
    </source>
</evidence>
<evidence type="ECO:0000256" key="2">
    <source>
        <dbReference type="ARBA" id="ARBA00022741"/>
    </source>
</evidence>
<dbReference type="PROSITE" id="PS50011">
    <property type="entry name" value="PROTEIN_KINASE_DOM"/>
    <property type="match status" value="1"/>
</dbReference>
<gene>
    <name evidence="8" type="ORF">DSYM_30310</name>
</gene>
<dbReference type="Pfam" id="PF08668">
    <property type="entry name" value="HDOD"/>
    <property type="match status" value="1"/>
</dbReference>
<dbReference type="InterPro" id="IPR029016">
    <property type="entry name" value="GAF-like_dom_sf"/>
</dbReference>
<dbReference type="PANTHER" id="PTHR43289">
    <property type="entry name" value="MITOGEN-ACTIVATED PROTEIN KINASE KINASE KINASE 20-RELATED"/>
    <property type="match status" value="1"/>
</dbReference>
<keyword evidence="3 8" id="KW-0418">Kinase</keyword>
<dbReference type="SMART" id="SM00220">
    <property type="entry name" value="S_TKc"/>
    <property type="match status" value="1"/>
</dbReference>
<evidence type="ECO:0000256" key="1">
    <source>
        <dbReference type="ARBA" id="ARBA00022679"/>
    </source>
</evidence>
<evidence type="ECO:0000259" key="6">
    <source>
        <dbReference type="PROSITE" id="PS50011"/>
    </source>
</evidence>
<keyword evidence="4" id="KW-0067">ATP-binding</keyword>
<dbReference type="Proteomes" id="UP000662914">
    <property type="component" value="Chromosome"/>
</dbReference>
<feature type="region of interest" description="Disordered" evidence="5">
    <location>
        <begin position="812"/>
        <end position="866"/>
    </location>
</feature>
<dbReference type="SUPFAM" id="SSF109604">
    <property type="entry name" value="HD-domain/PDEase-like"/>
    <property type="match status" value="1"/>
</dbReference>
<name>A0A809RRM3_9PROT</name>
<dbReference type="Gene3D" id="1.10.3210.10">
    <property type="entry name" value="Hypothetical protein af1432"/>
    <property type="match status" value="1"/>
</dbReference>
<sequence>MRDPAAHPPKIGKFDILRVLGKGAQSVVYLAHDAHLQREVAIKSLHLDKRDEARKQALIDEARTVSRLRHPNIVPIFDAGEQDGDPYLVFEYVEGRSLADRLRDSGGLPAPRAVETMLQILDAVEHAHRHGIIHRDLKPSNILMNADGVPRVMDFGIAVRVNQDGSPGIGEGILGTPAYLAPECINEGHASVQSDVFSAGLILCELVTGKPVVGGKSVLTVLHRMSSEPIRLPPEAAGVVDDRLGDIILKATAMDTAARYADVAALRDALKAWLTPREEEAPARAGEGGKQSTLDFLLRRMRHKSDFPALSEAISTINRLAASEQESVSSLSNTILKDVALTNKLMRLVNAAYYKQAGGGTISTISRAVMILGFGTVRSIATSLILMEHLQNQGQATQLREEFVRAIMSGILARDMAKKGMAKDFEEAFICSMFHNLGRMLACFYFPDETVEVRKQQAQQGGSEAMASARVLGISYEELGIGVARSWGFPDSMVGSMRRLPDGAVKKSPNPNERLRQLAGLSDELCAVFEQVPADKQKSELEKISRRFGDCIPLDQEQLEQTVKRSLEEVVSYTAAIRLNLQQSALGRQISAWSGKAPEAAPAAAEASGTSIPGNLTRTAIVAPEAAEPSATAAATTAGPSLEETQSILNAGIQDITGSLVGDYALADILRIIIETMYRGIGFQHVLLCIKDARSNSMAAKFGFGAEIEEIVRRFRFPLGGKKDIFDVALSRGADILISDIRDPKISGHIPEWFGKAVAAETFILFPLVIKNAPVGLIYADKPRAGELAIPENILSMLRALRNQAVLAIKQAPSPSPPWGKKALPPSPAPRAGATSHLPRSAGEEGRGCPRLSRASAGRPGGGTSR</sequence>
<dbReference type="AlphaFoldDB" id="A0A809RRM3"/>
<dbReference type="Gene3D" id="3.30.200.20">
    <property type="entry name" value="Phosphorylase Kinase, domain 1"/>
    <property type="match status" value="1"/>
</dbReference>
<evidence type="ECO:0000313" key="9">
    <source>
        <dbReference type="Proteomes" id="UP000662914"/>
    </source>
</evidence>
<dbReference type="PANTHER" id="PTHR43289:SF6">
    <property type="entry name" value="SERINE_THREONINE-PROTEIN KINASE NEKL-3"/>
    <property type="match status" value="1"/>
</dbReference>
<dbReference type="KEGG" id="ddz:DSYM_30310"/>
<keyword evidence="8" id="KW-0723">Serine/threonine-protein kinase</keyword>
<reference evidence="8" key="1">
    <citation type="journal article" name="DNA Res.">
        <title>The physiological potential of anammox bacteria as revealed by their core genome structure.</title>
        <authorList>
            <person name="Okubo T."/>
            <person name="Toyoda A."/>
            <person name="Fukuhara K."/>
            <person name="Uchiyama I."/>
            <person name="Harigaya Y."/>
            <person name="Kuroiwa M."/>
            <person name="Suzuki T."/>
            <person name="Murakami Y."/>
            <person name="Suwa Y."/>
            <person name="Takami H."/>
        </authorList>
    </citation>
    <scope>NUCLEOTIDE SEQUENCE</scope>
    <source>
        <strain evidence="8">317325-3</strain>
    </source>
</reference>
<dbReference type="GO" id="GO:0004674">
    <property type="term" value="F:protein serine/threonine kinase activity"/>
    <property type="evidence" value="ECO:0007669"/>
    <property type="project" value="UniProtKB-KW"/>
</dbReference>
<dbReference type="SUPFAM" id="SSF56112">
    <property type="entry name" value="Protein kinase-like (PK-like)"/>
    <property type="match status" value="1"/>
</dbReference>
<proteinExistence type="predicted"/>
<dbReference type="PROSITE" id="PS00108">
    <property type="entry name" value="PROTEIN_KINASE_ST"/>
    <property type="match status" value="1"/>
</dbReference>
<evidence type="ECO:0000256" key="5">
    <source>
        <dbReference type="SAM" id="MobiDB-lite"/>
    </source>
</evidence>
<evidence type="ECO:0000313" key="8">
    <source>
        <dbReference type="EMBL" id="BBO22332.1"/>
    </source>
</evidence>
<accession>A0A809RRM3</accession>
<protein>
    <submittedName>
        <fullName evidence="8">Serine/threonine protein kinase</fullName>
    </submittedName>
</protein>